<dbReference type="Gene3D" id="3.40.50.10320">
    <property type="entry name" value="LmbE-like"/>
    <property type="match status" value="1"/>
</dbReference>
<dbReference type="PANTHER" id="PTHR12993">
    <property type="entry name" value="N-ACETYLGLUCOSAMINYL-PHOSPHATIDYLINOSITOL DE-N-ACETYLASE-RELATED"/>
    <property type="match status" value="1"/>
</dbReference>
<dbReference type="EMBL" id="CAEMXZ010000095">
    <property type="protein sequence ID" value="CAB4324029.1"/>
    <property type="molecule type" value="Genomic_DNA"/>
</dbReference>
<dbReference type="InterPro" id="IPR024078">
    <property type="entry name" value="LmbE-like_dom_sf"/>
</dbReference>
<evidence type="ECO:0000313" key="1">
    <source>
        <dbReference type="EMBL" id="CAB4324029.1"/>
    </source>
</evidence>
<dbReference type="Pfam" id="PF02585">
    <property type="entry name" value="PIG-L"/>
    <property type="match status" value="1"/>
</dbReference>
<protein>
    <submittedName>
        <fullName evidence="1">Unannotated protein</fullName>
    </submittedName>
</protein>
<dbReference type="GO" id="GO:0016811">
    <property type="term" value="F:hydrolase activity, acting on carbon-nitrogen (but not peptide) bonds, in linear amides"/>
    <property type="evidence" value="ECO:0007669"/>
    <property type="project" value="TreeGrafter"/>
</dbReference>
<dbReference type="SUPFAM" id="SSF102588">
    <property type="entry name" value="LmbE-like"/>
    <property type="match status" value="2"/>
</dbReference>
<proteinExistence type="predicted"/>
<accession>A0A6J5YK68</accession>
<reference evidence="1" key="1">
    <citation type="submission" date="2020-05" db="EMBL/GenBank/DDBJ databases">
        <authorList>
            <person name="Chiriac C."/>
            <person name="Salcher M."/>
            <person name="Ghai R."/>
            <person name="Kavagutti S V."/>
        </authorList>
    </citation>
    <scope>NUCLEOTIDE SEQUENCE</scope>
</reference>
<gene>
    <name evidence="1" type="ORF">UFOPK1392_01792</name>
</gene>
<organism evidence="1">
    <name type="scientific">freshwater metagenome</name>
    <dbReference type="NCBI Taxonomy" id="449393"/>
    <lineage>
        <taxon>unclassified sequences</taxon>
        <taxon>metagenomes</taxon>
        <taxon>ecological metagenomes</taxon>
    </lineage>
</organism>
<name>A0A6J5YK68_9ZZZZ</name>
<dbReference type="AlphaFoldDB" id="A0A6J5YK68"/>
<dbReference type="InterPro" id="IPR003737">
    <property type="entry name" value="GlcNAc_PI_deacetylase-related"/>
</dbReference>
<dbReference type="PANTHER" id="PTHR12993:SF26">
    <property type="entry name" value="1D-MYO-INOSITOL 2-ACETAMIDO-2-DEOXY-ALPHA-D-GLUCOPYRANOSIDE DEACETYLASE"/>
    <property type="match status" value="1"/>
</dbReference>
<sequence>MATLVCFHAHPDDEAIATGGTMTLAAAAGHRVVLVTATRGEQGEPQPGVLAEGEPLWERRVIETHQAAEVLGLHHVEFLGYEDSGMIGEPSNDNPNCFWQADVEEASQRLADILRRFGADVLTIYDSHGGYGHPDHIQVHRVGRRAAELAGVGRVFQSTMNRDRILRQMKDNAHLFENDGPAVEGPSAEAVVETEIEGEIEGETAEQMRRRAEAAERGEFGSPEALITHAVDVSAAIDTKRAAMALHRSQIGPDSFFFKMPDEVFTSAFGTEWFIELDGVRETDAPFLESILTD</sequence>